<dbReference type="GO" id="GO:0006886">
    <property type="term" value="P:intracellular protein transport"/>
    <property type="evidence" value="ECO:0007669"/>
    <property type="project" value="InterPro"/>
</dbReference>
<proteinExistence type="inferred from homology"/>
<comment type="similarity">
    <text evidence="2">Belongs to the Tom22 family.</text>
</comment>
<evidence type="ECO:0000256" key="4">
    <source>
        <dbReference type="ARBA" id="ARBA00022692"/>
    </source>
</evidence>
<evidence type="ECO:0000256" key="7">
    <source>
        <dbReference type="ARBA" id="ARBA00022989"/>
    </source>
</evidence>
<evidence type="ECO:0000256" key="6">
    <source>
        <dbReference type="ARBA" id="ARBA00022927"/>
    </source>
</evidence>
<comment type="subcellular location">
    <subcellularLocation>
        <location evidence="1">Mitochondrion outer membrane</location>
        <topology evidence="1">Single-pass membrane protein</topology>
    </subcellularLocation>
</comment>
<dbReference type="Proteomes" id="UP000278143">
    <property type="component" value="Unassembled WGS sequence"/>
</dbReference>
<keyword evidence="5" id="KW-1000">Mitochondrion outer membrane</keyword>
<dbReference type="CDD" id="cd22884">
    <property type="entry name" value="TOM22"/>
    <property type="match status" value="1"/>
</dbReference>
<evidence type="ECO:0000313" key="12">
    <source>
        <dbReference type="EMBL" id="RKP24962.1"/>
    </source>
</evidence>
<keyword evidence="13" id="KW-1185">Reference proteome</keyword>
<evidence type="ECO:0000256" key="8">
    <source>
        <dbReference type="ARBA" id="ARBA00023010"/>
    </source>
</evidence>
<dbReference type="GO" id="GO:0005741">
    <property type="term" value="C:mitochondrial outer membrane"/>
    <property type="evidence" value="ECO:0007669"/>
    <property type="project" value="UniProtKB-SubCell"/>
</dbReference>
<evidence type="ECO:0000256" key="9">
    <source>
        <dbReference type="ARBA" id="ARBA00023128"/>
    </source>
</evidence>
<evidence type="ECO:0000256" key="1">
    <source>
        <dbReference type="ARBA" id="ARBA00004572"/>
    </source>
</evidence>
<dbReference type="AlphaFoldDB" id="A0A4P9YZD4"/>
<keyword evidence="9" id="KW-0496">Mitochondrion</keyword>
<feature type="non-terminal residue" evidence="12">
    <location>
        <position position="84"/>
    </location>
</feature>
<keyword evidence="7" id="KW-1133">Transmembrane helix</keyword>
<dbReference type="PANTHER" id="PTHR12504:SF0">
    <property type="entry name" value="MITOCHONDRIAL IMPORT RECEPTOR SUBUNIT TOM22 HOMOLOG"/>
    <property type="match status" value="1"/>
</dbReference>
<keyword evidence="6" id="KW-0653">Protein transport</keyword>
<dbReference type="InterPro" id="IPR005683">
    <property type="entry name" value="Tom22"/>
</dbReference>
<sequence length="84" mass="9736">DETFLERVAALKEMIPLSTRHFISHQTDRVLSACWQVKSMVGTLSWIITTSALMVGVPLVLELEREQQYVQYEKEMQLQQQGLQ</sequence>
<dbReference type="EMBL" id="KZ989949">
    <property type="protein sequence ID" value="RKP24962.1"/>
    <property type="molecule type" value="Genomic_DNA"/>
</dbReference>
<evidence type="ECO:0000256" key="11">
    <source>
        <dbReference type="ARBA" id="ARBA00023170"/>
    </source>
</evidence>
<feature type="non-terminal residue" evidence="12">
    <location>
        <position position="1"/>
    </location>
</feature>
<organism evidence="12 13">
    <name type="scientific">Syncephalis pseudoplumigaleata</name>
    <dbReference type="NCBI Taxonomy" id="1712513"/>
    <lineage>
        <taxon>Eukaryota</taxon>
        <taxon>Fungi</taxon>
        <taxon>Fungi incertae sedis</taxon>
        <taxon>Zoopagomycota</taxon>
        <taxon>Zoopagomycotina</taxon>
        <taxon>Zoopagomycetes</taxon>
        <taxon>Zoopagales</taxon>
        <taxon>Piptocephalidaceae</taxon>
        <taxon>Syncephalis</taxon>
    </lineage>
</organism>
<evidence type="ECO:0000256" key="10">
    <source>
        <dbReference type="ARBA" id="ARBA00023136"/>
    </source>
</evidence>
<gene>
    <name evidence="12" type="ORF">SYNPS1DRAFT_8448</name>
</gene>
<reference evidence="13" key="1">
    <citation type="journal article" date="2018" name="Nat. Microbiol.">
        <title>Leveraging single-cell genomics to expand the fungal tree of life.</title>
        <authorList>
            <person name="Ahrendt S.R."/>
            <person name="Quandt C.A."/>
            <person name="Ciobanu D."/>
            <person name="Clum A."/>
            <person name="Salamov A."/>
            <person name="Andreopoulos B."/>
            <person name="Cheng J.F."/>
            <person name="Woyke T."/>
            <person name="Pelin A."/>
            <person name="Henrissat B."/>
            <person name="Reynolds N.K."/>
            <person name="Benny G.L."/>
            <person name="Smith M.E."/>
            <person name="James T.Y."/>
            <person name="Grigoriev I.V."/>
        </authorList>
    </citation>
    <scope>NUCLEOTIDE SEQUENCE [LARGE SCALE GENOMIC DNA]</scope>
    <source>
        <strain evidence="13">Benny S71-1</strain>
    </source>
</reference>
<protein>
    <submittedName>
        <fullName evidence="12">Mitochondrial outer membrane translocase complex, subunit Tom22</fullName>
    </submittedName>
</protein>
<evidence type="ECO:0000313" key="13">
    <source>
        <dbReference type="Proteomes" id="UP000278143"/>
    </source>
</evidence>
<keyword evidence="4" id="KW-0812">Transmembrane</keyword>
<evidence type="ECO:0000256" key="5">
    <source>
        <dbReference type="ARBA" id="ARBA00022787"/>
    </source>
</evidence>
<evidence type="ECO:0000256" key="2">
    <source>
        <dbReference type="ARBA" id="ARBA00009874"/>
    </source>
</evidence>
<keyword evidence="10" id="KW-0472">Membrane</keyword>
<name>A0A4P9YZD4_9FUNG</name>
<keyword evidence="11" id="KW-0675">Receptor</keyword>
<evidence type="ECO:0000256" key="3">
    <source>
        <dbReference type="ARBA" id="ARBA00022448"/>
    </source>
</evidence>
<dbReference type="Pfam" id="PF04281">
    <property type="entry name" value="Tom22"/>
    <property type="match status" value="1"/>
</dbReference>
<dbReference type="PANTHER" id="PTHR12504">
    <property type="entry name" value="MITOCHONDRIAL IMPORT RECEPTOR SUBUNIT TOM22"/>
    <property type="match status" value="1"/>
</dbReference>
<accession>A0A4P9YZD4</accession>
<keyword evidence="3" id="KW-0813">Transport</keyword>
<dbReference type="OrthoDB" id="10016939at2759"/>
<keyword evidence="8" id="KW-0811">Translocation</keyword>